<sequence length="153" mass="16406">MSAALESLMRDVPRPAQSRHDWLGVFSFVGVGAGGALAFVVLSSVAIWMQTGLADWLVNTLSYAVLILPVYLMHHRYSFGSDAAHRQALPRYLAVQAMALVLAAMFSYGALNIVGLPTVLASIVVVVLTAAVNYVVLRSWAFAQDRAGIALAM</sequence>
<evidence type="ECO:0000313" key="7">
    <source>
        <dbReference type="EMBL" id="MBS3847427.1"/>
    </source>
</evidence>
<name>A0A942E4L7_9HYPH</name>
<dbReference type="Proteomes" id="UP000678281">
    <property type="component" value="Unassembled WGS sequence"/>
</dbReference>
<dbReference type="GO" id="GO:0016020">
    <property type="term" value="C:membrane"/>
    <property type="evidence" value="ECO:0007669"/>
    <property type="project" value="UniProtKB-SubCell"/>
</dbReference>
<evidence type="ECO:0000256" key="1">
    <source>
        <dbReference type="ARBA" id="ARBA00004141"/>
    </source>
</evidence>
<keyword evidence="2 5" id="KW-0812">Transmembrane</keyword>
<proteinExistence type="predicted"/>
<comment type="caution">
    <text evidence="7">The sequence shown here is derived from an EMBL/GenBank/DDBJ whole genome shotgun (WGS) entry which is preliminary data.</text>
</comment>
<evidence type="ECO:0000256" key="2">
    <source>
        <dbReference type="ARBA" id="ARBA00022692"/>
    </source>
</evidence>
<dbReference type="AlphaFoldDB" id="A0A942E4L7"/>
<dbReference type="Pfam" id="PF04138">
    <property type="entry name" value="GtrA_DPMS_TM"/>
    <property type="match status" value="1"/>
</dbReference>
<keyword evidence="4 5" id="KW-0472">Membrane</keyword>
<reference evidence="7" key="1">
    <citation type="submission" date="2021-04" db="EMBL/GenBank/DDBJ databases">
        <title>Devosia litorisediminis sp. nov., isolated from a sand dune.</title>
        <authorList>
            <person name="Park S."/>
            <person name="Yoon J.-H."/>
        </authorList>
    </citation>
    <scope>NUCLEOTIDE SEQUENCE</scope>
    <source>
        <strain evidence="7">BSSL-BM10</strain>
    </source>
</reference>
<evidence type="ECO:0000259" key="6">
    <source>
        <dbReference type="Pfam" id="PF04138"/>
    </source>
</evidence>
<feature type="domain" description="GtrA/DPMS transmembrane" evidence="6">
    <location>
        <begin position="28"/>
        <end position="142"/>
    </location>
</feature>
<organism evidence="7 8">
    <name type="scientific">Devosia litorisediminis</name>
    <dbReference type="NCBI Taxonomy" id="2829817"/>
    <lineage>
        <taxon>Bacteria</taxon>
        <taxon>Pseudomonadati</taxon>
        <taxon>Pseudomonadota</taxon>
        <taxon>Alphaproteobacteria</taxon>
        <taxon>Hyphomicrobiales</taxon>
        <taxon>Devosiaceae</taxon>
        <taxon>Devosia</taxon>
    </lineage>
</organism>
<dbReference type="EMBL" id="JAGXTP010000001">
    <property type="protein sequence ID" value="MBS3847427.1"/>
    <property type="molecule type" value="Genomic_DNA"/>
</dbReference>
<feature type="transmembrane region" description="Helical" evidence="5">
    <location>
        <begin position="53"/>
        <end position="72"/>
    </location>
</feature>
<feature type="transmembrane region" description="Helical" evidence="5">
    <location>
        <begin position="117"/>
        <end position="137"/>
    </location>
</feature>
<dbReference type="RefSeq" id="WP_212657050.1">
    <property type="nucleotide sequence ID" value="NZ_JAGXTP010000001.1"/>
</dbReference>
<evidence type="ECO:0000256" key="3">
    <source>
        <dbReference type="ARBA" id="ARBA00022989"/>
    </source>
</evidence>
<keyword evidence="8" id="KW-1185">Reference proteome</keyword>
<feature type="transmembrane region" description="Helical" evidence="5">
    <location>
        <begin position="21"/>
        <end position="47"/>
    </location>
</feature>
<evidence type="ECO:0000256" key="5">
    <source>
        <dbReference type="SAM" id="Phobius"/>
    </source>
</evidence>
<feature type="transmembrane region" description="Helical" evidence="5">
    <location>
        <begin position="92"/>
        <end position="111"/>
    </location>
</feature>
<evidence type="ECO:0000313" key="8">
    <source>
        <dbReference type="Proteomes" id="UP000678281"/>
    </source>
</evidence>
<comment type="subcellular location">
    <subcellularLocation>
        <location evidence="1">Membrane</location>
        <topology evidence="1">Multi-pass membrane protein</topology>
    </subcellularLocation>
</comment>
<dbReference type="InterPro" id="IPR007267">
    <property type="entry name" value="GtrA_DPMS_TM"/>
</dbReference>
<gene>
    <name evidence="7" type="ORF">KD146_01835</name>
</gene>
<protein>
    <submittedName>
        <fullName evidence="7">GtrA family protein</fullName>
    </submittedName>
</protein>
<evidence type="ECO:0000256" key="4">
    <source>
        <dbReference type="ARBA" id="ARBA00023136"/>
    </source>
</evidence>
<dbReference type="GO" id="GO:0000271">
    <property type="term" value="P:polysaccharide biosynthetic process"/>
    <property type="evidence" value="ECO:0007669"/>
    <property type="project" value="InterPro"/>
</dbReference>
<keyword evidence="3 5" id="KW-1133">Transmembrane helix</keyword>
<accession>A0A942E4L7</accession>